<dbReference type="EMBL" id="MFDB01000005">
    <property type="protein sequence ID" value="OGE33781.1"/>
    <property type="molecule type" value="Genomic_DNA"/>
</dbReference>
<feature type="transmembrane region" description="Helical" evidence="1">
    <location>
        <begin position="161"/>
        <end position="180"/>
    </location>
</feature>
<feature type="transmembrane region" description="Helical" evidence="1">
    <location>
        <begin position="115"/>
        <end position="132"/>
    </location>
</feature>
<sequence length="233" mass="25660">MQVDYFIHLMSTLHKKLFFLGLFSVLGFIALQIPFNKILGSSVSFTLFDFFGPMTGAFLGPVFGITSVLGVELVNLFIKHTPLTTGSIIRLFPTLFAVFYFAVIAKKGNGLTNKLILAVPVLCIIAFIAHPIGRQVPYYPLLFWWIPVAAYFKRDNLFLKSLGATFTAHAVGGTAFLYALNLPAEVWRSLPPIVASERLLFASGIAASYIVVKYTLSFLASKKLLPKLEVASS</sequence>
<evidence type="ECO:0000256" key="1">
    <source>
        <dbReference type="SAM" id="Phobius"/>
    </source>
</evidence>
<keyword evidence="1" id="KW-0472">Membrane</keyword>
<dbReference type="Proteomes" id="UP000177258">
    <property type="component" value="Unassembled WGS sequence"/>
</dbReference>
<organism evidence="2 3">
    <name type="scientific">Candidatus Daviesbacteria bacterium RIFCSPHIGHO2_02_FULL_41_10</name>
    <dbReference type="NCBI Taxonomy" id="1797774"/>
    <lineage>
        <taxon>Bacteria</taxon>
        <taxon>Candidatus Daviesiibacteriota</taxon>
    </lineage>
</organism>
<reference evidence="2 3" key="1">
    <citation type="journal article" date="2016" name="Nat. Commun.">
        <title>Thousands of microbial genomes shed light on interconnected biogeochemical processes in an aquifer system.</title>
        <authorList>
            <person name="Anantharaman K."/>
            <person name="Brown C.T."/>
            <person name="Hug L.A."/>
            <person name="Sharon I."/>
            <person name="Castelle C.J."/>
            <person name="Probst A.J."/>
            <person name="Thomas B.C."/>
            <person name="Singh A."/>
            <person name="Wilkins M.J."/>
            <person name="Karaoz U."/>
            <person name="Brodie E.L."/>
            <person name="Williams K.H."/>
            <person name="Hubbard S.S."/>
            <person name="Banfield J.F."/>
        </authorList>
    </citation>
    <scope>NUCLEOTIDE SEQUENCE [LARGE SCALE GENOMIC DNA]</scope>
</reference>
<proteinExistence type="predicted"/>
<feature type="transmembrane region" description="Helical" evidence="1">
    <location>
        <begin position="83"/>
        <end position="103"/>
    </location>
</feature>
<accession>A0A1F5JZA6</accession>
<dbReference type="AlphaFoldDB" id="A0A1F5JZA6"/>
<feature type="transmembrane region" description="Helical" evidence="1">
    <location>
        <begin position="200"/>
        <end position="220"/>
    </location>
</feature>
<comment type="caution">
    <text evidence="2">The sequence shown here is derived from an EMBL/GenBank/DDBJ whole genome shotgun (WGS) entry which is preliminary data.</text>
</comment>
<keyword evidence="1" id="KW-1133">Transmembrane helix</keyword>
<feature type="transmembrane region" description="Helical" evidence="1">
    <location>
        <begin position="47"/>
        <end position="71"/>
    </location>
</feature>
<gene>
    <name evidence="2" type="ORF">A3D83_04350</name>
</gene>
<protein>
    <recommendedName>
        <fullName evidence="4">ECF transporter S component</fullName>
    </recommendedName>
</protein>
<keyword evidence="1" id="KW-0812">Transmembrane</keyword>
<feature type="transmembrane region" description="Helical" evidence="1">
    <location>
        <begin position="17"/>
        <end position="35"/>
    </location>
</feature>
<evidence type="ECO:0008006" key="4">
    <source>
        <dbReference type="Google" id="ProtNLM"/>
    </source>
</evidence>
<evidence type="ECO:0000313" key="2">
    <source>
        <dbReference type="EMBL" id="OGE33781.1"/>
    </source>
</evidence>
<evidence type="ECO:0000313" key="3">
    <source>
        <dbReference type="Proteomes" id="UP000177258"/>
    </source>
</evidence>
<name>A0A1F5JZA6_9BACT</name>